<dbReference type="Proteomes" id="UP000032417">
    <property type="component" value="Chromosome 1"/>
</dbReference>
<dbReference type="STRING" id="1562970.ING2E5B_1699"/>
<dbReference type="AlphaFoldDB" id="A0A098C0N9"/>
<dbReference type="KEGG" id="pbt:ING2E5B_1699"/>
<gene>
    <name evidence="1" type="ORF">ING2E5B_1699</name>
</gene>
<dbReference type="Gene3D" id="3.10.450.410">
    <property type="match status" value="1"/>
</dbReference>
<proteinExistence type="predicted"/>
<dbReference type="EMBL" id="LN515532">
    <property type="protein sequence ID" value="CEA16445.1"/>
    <property type="molecule type" value="Genomic_DNA"/>
</dbReference>
<accession>A0A098C0N9</accession>
<reference evidence="1 2" key="1">
    <citation type="submission" date="2014-08" db="EMBL/GenBank/DDBJ databases">
        <authorList>
            <person name="Wibberg D."/>
        </authorList>
    </citation>
    <scope>NUCLEOTIDE SEQUENCE [LARGE SCALE GENOMIC DNA]</scope>
    <source>
        <strain evidence="2">ING2-E5B</strain>
    </source>
</reference>
<keyword evidence="2" id="KW-1185">Reference proteome</keyword>
<dbReference type="HOGENOM" id="CLU_888127_0_0_10"/>
<evidence type="ECO:0000313" key="1">
    <source>
        <dbReference type="EMBL" id="CEA16445.1"/>
    </source>
</evidence>
<protein>
    <submittedName>
        <fullName evidence="1">Uncharacterized protein</fullName>
    </submittedName>
</protein>
<evidence type="ECO:0000313" key="2">
    <source>
        <dbReference type="Proteomes" id="UP000032417"/>
    </source>
</evidence>
<sequence length="313" mass="36732">MRITLSPLKKMAHHSSFLSRNKFKAPIMPKILIIGIIILCSSCSFTSRENYDPWIADEEACRELAKVDKCLKVFEASEWMQKQKETELESMFPNFLPEEAESIREAYLWIEDKYCHVPRYAEFLLYQKCKSNVILKTKPKNLPEFEQSFIDELNKELSSIFRIHNAPSIDWSELINDDYQKYQVWLISKESDPDRWNDIKITVFFDENNNRISMRLFQSESGCKEYKPYKNTVATVVENDTNVDSDFKSFIQKFTINQSYQLSHIKFPLSIGMDKNSWDFLSSDIIFEGIKEFEGSKLQGSFVTFPICRTVPS</sequence>
<name>A0A098C0N9_9BACT</name>
<organism evidence="1 2">
    <name type="scientific">Fermentimonas caenicola</name>
    <dbReference type="NCBI Taxonomy" id="1562970"/>
    <lineage>
        <taxon>Bacteria</taxon>
        <taxon>Pseudomonadati</taxon>
        <taxon>Bacteroidota</taxon>
        <taxon>Bacteroidia</taxon>
        <taxon>Bacteroidales</taxon>
        <taxon>Dysgonomonadaceae</taxon>
        <taxon>Fermentimonas</taxon>
    </lineage>
</organism>